<dbReference type="AlphaFoldDB" id="A0A1D8PRX3"/>
<dbReference type="Pfam" id="PF00515">
    <property type="entry name" value="TPR_1"/>
    <property type="match status" value="1"/>
</dbReference>
<feature type="region of interest" description="Disordered" evidence="4">
    <location>
        <begin position="448"/>
        <end position="530"/>
    </location>
</feature>
<evidence type="ECO:0000256" key="2">
    <source>
        <dbReference type="ARBA" id="ARBA00038210"/>
    </source>
</evidence>
<proteinExistence type="inferred from homology"/>
<feature type="repeat" description="TPR" evidence="3">
    <location>
        <begin position="692"/>
        <end position="725"/>
    </location>
</feature>
<reference evidence="6 7" key="2">
    <citation type="journal article" date="2007" name="Genome Biol.">
        <title>Assembly of the Candida albicans genome into sixteen supercontigs aligned on the eight chromosomes.</title>
        <authorList>
            <person name="van het Hoog M."/>
            <person name="Rast T.J."/>
            <person name="Martchenko M."/>
            <person name="Grindle S."/>
            <person name="Dignard D."/>
            <person name="Hogues H."/>
            <person name="Cuomo C."/>
            <person name="Berriman M."/>
            <person name="Scherer S."/>
            <person name="Magee B.B."/>
            <person name="Whiteway M."/>
            <person name="Chibana H."/>
            <person name="Nantel A."/>
            <person name="Magee P.T."/>
        </authorList>
    </citation>
    <scope>GENOME REANNOTATION</scope>
    <source>
        <strain evidence="7">SC5314 / ATCC MYA-2876</strain>
    </source>
</reference>
<dbReference type="KEGG" id="cal:CAALFM_CR01230CA"/>
<dbReference type="STRING" id="237561.A0A1D8PRX3"/>
<name>A0A1D8PRX3_CANAL</name>
<dbReference type="InParanoid" id="A0A1D8PRX3"/>
<dbReference type="GeneID" id="3640405"/>
<feature type="compositionally biased region" description="Polar residues" evidence="4">
    <location>
        <begin position="499"/>
        <end position="510"/>
    </location>
</feature>
<feature type="region of interest" description="Disordered" evidence="4">
    <location>
        <begin position="408"/>
        <end position="434"/>
    </location>
</feature>
<dbReference type="SMART" id="SM00028">
    <property type="entry name" value="TPR"/>
    <property type="match status" value="9"/>
</dbReference>
<protein>
    <submittedName>
        <fullName evidence="6">Anaphase promoting complex subunit</fullName>
    </submittedName>
</protein>
<evidence type="ECO:0000313" key="7">
    <source>
        <dbReference type="Proteomes" id="UP000000559"/>
    </source>
</evidence>
<organism evidence="6 7">
    <name type="scientific">Candida albicans (strain SC5314 / ATCC MYA-2876)</name>
    <name type="common">Yeast</name>
    <dbReference type="NCBI Taxonomy" id="237561"/>
    <lineage>
        <taxon>Eukaryota</taxon>
        <taxon>Fungi</taxon>
        <taxon>Dikarya</taxon>
        <taxon>Ascomycota</taxon>
        <taxon>Saccharomycotina</taxon>
        <taxon>Pichiomycetes</taxon>
        <taxon>Debaryomycetaceae</taxon>
        <taxon>Candida/Lodderomyces clade</taxon>
        <taxon>Candida</taxon>
    </lineage>
</organism>
<evidence type="ECO:0000313" key="5">
    <source>
        <dbReference type="CGD" id="CAL0000197700"/>
    </source>
</evidence>
<dbReference type="eggNOG" id="KOG1126">
    <property type="taxonomic scope" value="Eukaryota"/>
</dbReference>
<reference evidence="6 7" key="1">
    <citation type="journal article" date="2004" name="Proc. Natl. Acad. Sci. U.S.A.">
        <title>The diploid genome sequence of Candida albicans.</title>
        <authorList>
            <person name="Jones T."/>
            <person name="Federspiel N.A."/>
            <person name="Chibana H."/>
            <person name="Dungan J."/>
            <person name="Kalman S."/>
            <person name="Magee B.B."/>
            <person name="Newport G."/>
            <person name="Thorstenson Y.R."/>
            <person name="Agabian N."/>
            <person name="Magee P.T."/>
            <person name="Davis R.W."/>
            <person name="Scherer S."/>
        </authorList>
    </citation>
    <scope>NUCLEOTIDE SEQUENCE [LARGE SCALE GENOMIC DNA]</scope>
    <source>
        <strain evidence="7">SC5314 / ATCC MYA-2876</strain>
    </source>
</reference>
<feature type="compositionally biased region" description="Low complexity" evidence="4">
    <location>
        <begin position="1"/>
        <end position="45"/>
    </location>
</feature>
<feature type="repeat" description="TPR" evidence="3">
    <location>
        <begin position="726"/>
        <end position="759"/>
    </location>
</feature>
<dbReference type="Pfam" id="PF12895">
    <property type="entry name" value="ANAPC3"/>
    <property type="match status" value="1"/>
</dbReference>
<feature type="repeat" description="TPR" evidence="3">
    <location>
        <begin position="794"/>
        <end position="827"/>
    </location>
</feature>
<feature type="repeat" description="TPR" evidence="3">
    <location>
        <begin position="828"/>
        <end position="861"/>
    </location>
</feature>
<feature type="region of interest" description="Disordered" evidence="4">
    <location>
        <begin position="365"/>
        <end position="385"/>
    </location>
</feature>
<dbReference type="GO" id="GO:0031145">
    <property type="term" value="P:anaphase-promoting complex-dependent catabolic process"/>
    <property type="evidence" value="ECO:0000318"/>
    <property type="project" value="GO_Central"/>
</dbReference>
<dbReference type="PANTHER" id="PTHR12558">
    <property type="entry name" value="CELL DIVISION CYCLE 16,23,27"/>
    <property type="match status" value="1"/>
</dbReference>
<comment type="similarity">
    <text evidence="2">Belongs to the APC3/CDC27 family.</text>
</comment>
<dbReference type="SUPFAM" id="SSF81901">
    <property type="entry name" value="HCP-like"/>
    <property type="match status" value="1"/>
</dbReference>
<keyword evidence="1 3" id="KW-0802">TPR repeat</keyword>
<keyword evidence="7" id="KW-1185">Reference proteome</keyword>
<evidence type="ECO:0000256" key="3">
    <source>
        <dbReference type="PROSITE-ProRule" id="PRU00339"/>
    </source>
</evidence>
<dbReference type="InterPro" id="IPR019734">
    <property type="entry name" value="TPR_rpt"/>
</dbReference>
<dbReference type="SUPFAM" id="SSF48452">
    <property type="entry name" value="TPR-like"/>
    <property type="match status" value="1"/>
</dbReference>
<feature type="compositionally biased region" description="Low complexity" evidence="4">
    <location>
        <begin position="408"/>
        <end position="417"/>
    </location>
</feature>
<dbReference type="SMR" id="A0A1D8PRX3"/>
<feature type="repeat" description="TPR" evidence="3">
    <location>
        <begin position="658"/>
        <end position="691"/>
    </location>
</feature>
<evidence type="ECO:0000256" key="4">
    <source>
        <dbReference type="SAM" id="MobiDB-lite"/>
    </source>
</evidence>
<accession>A0A1D8PRX3</accession>
<dbReference type="Gene3D" id="1.25.40.10">
    <property type="entry name" value="Tetratricopeptide repeat domain"/>
    <property type="match status" value="4"/>
</dbReference>
<gene>
    <name evidence="5 6" type="primary">CDC27</name>
    <name evidence="6" type="ordered locus">CAALFM_CR01230CA</name>
    <name evidence="5" type="ordered locus">orf19.10741</name>
</gene>
<dbReference type="Pfam" id="PF13181">
    <property type="entry name" value="TPR_8"/>
    <property type="match status" value="2"/>
</dbReference>
<sequence length="875" mass="99386">MHSTTGGRIGSRSGSTSTSNSNSAAGGTRATGATTTTTTSSSTARILGPTLFQDETNSNPNPKYIQQYLRSIIIHSLDTLNYQNAEFASERLLALMEQKREQQSHHHNHSQPQSQRDDENDEFLDSIYLYCLVLYRQDKYKTCYYKLSNLKKFDHHLSCSFLYGKCCLKLNKFKEGIFHLIKTKKYHDINTSTTNNNNTSKFSGANTSNNDRFNKFNYEYNRNINPDISSIYHILGDLYREINDLKNSCMNYTLCLKLNQFDFEAFQKLCKLGVNIRVKSIFKFQHQPYSKNNINNAFTNVNVNTNTNSNNEGPTIPDLTNPFTDRSFNSKLTPSIHVDDFNFSTPRVKTTNNNTSISSDAALRKSNLNNGSTTNAISNNSGGSTNNPSSINAAVSVAAAAAAAAASTTTTNNNNNNLDFEFTKPSYPDDKRKSQSTYLRITSRLISQPQSSHNQHHNHNHHQQQQQQQQQTGSSQMETPKKRNLKRNNSATLDPIYHQGTSASNSTTNAIPGISAATSSPATSSSTASASSLSSSSSIIITKEIEKSEKHLLQLYLNLGKSYRSMCKYDCYKAIRMLETSLNEFEKNTPWVLSKLGRLHYEIVNYPQSELYFTKLRKLDRTRLQDMEYYSTLLWHLNKKVELTYLANELHDLQPNAAITWCVIGNLFSLIHEPNESIKCFNRAIKLDKKFTYAYTLKGHEYFSNDNYEMALENFRISLLLDPRHYNALYGLGMIYINLGDYEKADYHFRKAISINPINIILICCCGMVLEKLNKRTLAIKQYELAHKLQPLNPLPIFKLGQLYFSLKNYSLALKNFEILKNLAPNEASVHFLLGQLYNLQNDKFLAIKEFTVALNLDPKGNYLIREAMESLKKS</sequence>
<reference evidence="6 7" key="3">
    <citation type="journal article" date="2013" name="Genome Biol.">
        <title>Assembly of a phased diploid Candida albicans genome facilitates allele-specific measurements and provides a simple model for repeat and indel structure.</title>
        <authorList>
            <person name="Muzzey D."/>
            <person name="Schwartz K."/>
            <person name="Weissman J.S."/>
            <person name="Sherlock G."/>
        </authorList>
    </citation>
    <scope>NUCLEOTIDE SEQUENCE [LARGE SCALE GENOMIC DNA]</scope>
    <source>
        <strain evidence="7">SC5314 / ATCC MYA-2876</strain>
    </source>
</reference>
<dbReference type="OMA" id="CKYDCYK"/>
<dbReference type="RefSeq" id="XP_717922.1">
    <property type="nucleotide sequence ID" value="XM_712829.1"/>
</dbReference>
<dbReference type="GO" id="GO:0007091">
    <property type="term" value="P:metaphase/anaphase transition of mitotic cell cycle"/>
    <property type="evidence" value="ECO:0000318"/>
    <property type="project" value="GO_Central"/>
</dbReference>
<dbReference type="PROSITE" id="PS50293">
    <property type="entry name" value="TPR_REGION"/>
    <property type="match status" value="1"/>
</dbReference>
<evidence type="ECO:0000313" key="6">
    <source>
        <dbReference type="EMBL" id="AOW30884.1"/>
    </source>
</evidence>
<dbReference type="GO" id="GO:0005737">
    <property type="term" value="C:cytoplasm"/>
    <property type="evidence" value="ECO:0000318"/>
    <property type="project" value="GO_Central"/>
</dbReference>
<feature type="region of interest" description="Disordered" evidence="4">
    <location>
        <begin position="98"/>
        <end position="118"/>
    </location>
</feature>
<dbReference type="OrthoDB" id="329563at2759"/>
<dbReference type="PANTHER" id="PTHR12558:SF13">
    <property type="entry name" value="CELL DIVISION CYCLE PROTEIN 27 HOMOLOG"/>
    <property type="match status" value="1"/>
</dbReference>
<dbReference type="Proteomes" id="UP000000559">
    <property type="component" value="Chromosome R"/>
</dbReference>
<dbReference type="FunCoup" id="A0A1D8PRX3">
    <property type="interactions" value="922"/>
</dbReference>
<dbReference type="InterPro" id="IPR011990">
    <property type="entry name" value="TPR-like_helical_dom_sf"/>
</dbReference>
<dbReference type="VEuPathDB" id="FungiDB:CR_01230C_A"/>
<dbReference type="GO" id="GO:0005680">
    <property type="term" value="C:anaphase-promoting complex"/>
    <property type="evidence" value="ECO:0000318"/>
    <property type="project" value="GO_Central"/>
</dbReference>
<dbReference type="GO" id="GO:0051301">
    <property type="term" value="P:cell division"/>
    <property type="evidence" value="ECO:0000318"/>
    <property type="project" value="GO_Central"/>
</dbReference>
<dbReference type="GO" id="GO:0016567">
    <property type="term" value="P:protein ubiquitination"/>
    <property type="evidence" value="ECO:0000318"/>
    <property type="project" value="GO_Central"/>
</dbReference>
<feature type="region of interest" description="Disordered" evidence="4">
    <location>
        <begin position="1"/>
        <end position="60"/>
    </location>
</feature>
<feature type="compositionally biased region" description="Low complexity" evidence="4">
    <location>
        <begin position="369"/>
        <end position="385"/>
    </location>
</feature>
<evidence type="ECO:0000256" key="1">
    <source>
        <dbReference type="ARBA" id="ARBA00022803"/>
    </source>
</evidence>
<dbReference type="EMBL" id="CP017630">
    <property type="protein sequence ID" value="AOW30884.1"/>
    <property type="molecule type" value="Genomic_DNA"/>
</dbReference>
<dbReference type="PROSITE" id="PS50005">
    <property type="entry name" value="TPR"/>
    <property type="match status" value="5"/>
</dbReference>
<feature type="compositionally biased region" description="Low complexity" evidence="4">
    <location>
        <begin position="514"/>
        <end position="530"/>
    </location>
</feature>
<dbReference type="CGD" id="CAL0000197700">
    <property type="gene designation" value="CDC27"/>
</dbReference>